<evidence type="ECO:0000256" key="2">
    <source>
        <dbReference type="SAM" id="MobiDB-lite"/>
    </source>
</evidence>
<dbReference type="GO" id="GO:0055038">
    <property type="term" value="C:recycling endosome membrane"/>
    <property type="evidence" value="ECO:0007669"/>
    <property type="project" value="TreeGrafter"/>
</dbReference>
<dbReference type="GO" id="GO:0032465">
    <property type="term" value="P:regulation of cytokinesis"/>
    <property type="evidence" value="ECO:0007669"/>
    <property type="project" value="TreeGrafter"/>
</dbReference>
<comment type="caution">
    <text evidence="4">The sequence shown here is derived from an EMBL/GenBank/DDBJ whole genome shotgun (WGS) entry which is preliminary data.</text>
</comment>
<dbReference type="FunFam" id="1.20.5.2440:FF:000003">
    <property type="entry name" value="Nuclear fallout, isoform D"/>
    <property type="match status" value="1"/>
</dbReference>
<feature type="compositionally biased region" description="Low complexity" evidence="2">
    <location>
        <begin position="154"/>
        <end position="168"/>
    </location>
</feature>
<dbReference type="GO" id="GO:0030496">
    <property type="term" value="C:midbody"/>
    <property type="evidence" value="ECO:0007669"/>
    <property type="project" value="TreeGrafter"/>
</dbReference>
<name>A0A8J2JUN6_9HEXA</name>
<dbReference type="EMBL" id="CAJVCH010027406">
    <property type="protein sequence ID" value="CAG7702208.1"/>
    <property type="molecule type" value="Genomic_DNA"/>
</dbReference>
<feature type="compositionally biased region" description="Low complexity" evidence="2">
    <location>
        <begin position="75"/>
        <end position="86"/>
    </location>
</feature>
<dbReference type="InterPro" id="IPR057316">
    <property type="entry name" value="Rab11-FIP3/4_dom"/>
</dbReference>
<keyword evidence="1" id="KW-0175">Coiled coil</keyword>
<feature type="region of interest" description="Disordered" evidence="2">
    <location>
        <begin position="268"/>
        <end position="311"/>
    </location>
</feature>
<feature type="region of interest" description="Disordered" evidence="2">
    <location>
        <begin position="1"/>
        <end position="35"/>
    </location>
</feature>
<feature type="compositionally biased region" description="Low complexity" evidence="2">
    <location>
        <begin position="398"/>
        <end position="408"/>
    </location>
</feature>
<keyword evidence="5" id="KW-1185">Reference proteome</keyword>
<dbReference type="PANTHER" id="PTHR15726">
    <property type="entry name" value="RAB11-FAMILY INTERACTING PROTEIN"/>
    <property type="match status" value="1"/>
</dbReference>
<feature type="compositionally biased region" description="Low complexity" evidence="2">
    <location>
        <begin position="99"/>
        <end position="140"/>
    </location>
</feature>
<dbReference type="Pfam" id="PF09457">
    <property type="entry name" value="RBD-FIP"/>
    <property type="match status" value="1"/>
</dbReference>
<feature type="region of interest" description="Disordered" evidence="2">
    <location>
        <begin position="51"/>
        <end position="213"/>
    </location>
</feature>
<feature type="compositionally biased region" description="Basic and acidic residues" evidence="2">
    <location>
        <begin position="142"/>
        <end position="153"/>
    </location>
</feature>
<dbReference type="AlphaFoldDB" id="A0A8J2JUN6"/>
<evidence type="ECO:0000313" key="4">
    <source>
        <dbReference type="EMBL" id="CAG7702208.1"/>
    </source>
</evidence>
<proteinExistence type="predicted"/>
<feature type="region of interest" description="Disordered" evidence="2">
    <location>
        <begin position="346"/>
        <end position="418"/>
    </location>
</feature>
<sequence length="746" mass="82543">MDQDVQRLNVSRRLSFGSGSATEQQHGPTVVTNLNHNSPYEIINHLKISNNNNNVHNHKFSTSSPSPPPLPTSSPPSQQKSTPQLSDALKLTARSEPESSLSQVNDSSSSTLKTSGLSSPPSLDISSSSSLKSPPSTSTPKSRRDSARVHETPPSDISSPSGDSSAGSTKFKSNPDNRRRGVKNGTVPHLTISPETPPIHSSPSSHEFPASTSRSTAVFADLGKMKSMPGASSRKSALSNHSYGLADMDMNVSSSSAAGLSHNGHAGNMNSILSENSNVNHSHSSSNISSTEENFECLGEGPESFLDSHSEHNSLQFSRDVNDLSSLSVPGDGPVAPPIRRNSWLRTSLRKSPQQQPGSSPNGDTMGHRRWGSFRNSSGSKRPAVTSSSALANQLYRSSSFHSSGRSSAGDGEEMYSDGSLEDEVIDLTQKVHHLEEKFSVLAENQTDVDDRYVRIKQENTELSTKLFMAEESLRDVEQRADEKLRDEQKRFKDVLARAEREKQLHIENYDIRLRSCEKDMEQAKSEVARLKQKLDRERTEKTLTGDKLLETERELANLREDHRALVEALRKERDAYLLESKASQQALVDLRKEVETMRKQRNDISSSDILPGHTRRFNSVESESETAELKSRLIELEEEKKSLKQQNTQLQEANDELNAQILNHGLEEGRHLLTVNRNIGDLGNSLAAEFEAMSQDQQLKKALKEQTEVNDQLRTYIDGILLNIVENYPQLLEVKNKSSPENSLD</sequence>
<evidence type="ECO:0000259" key="3">
    <source>
        <dbReference type="PROSITE" id="PS51511"/>
    </source>
</evidence>
<dbReference type="PROSITE" id="PS51511">
    <property type="entry name" value="FIP_RBD"/>
    <property type="match status" value="1"/>
</dbReference>
<feature type="coiled-coil region" evidence="1">
    <location>
        <begin position="482"/>
        <end position="664"/>
    </location>
</feature>
<evidence type="ECO:0000313" key="5">
    <source>
        <dbReference type="Proteomes" id="UP000708208"/>
    </source>
</evidence>
<feature type="compositionally biased region" description="Polar residues" evidence="2">
    <location>
        <begin position="17"/>
        <end position="35"/>
    </location>
</feature>
<feature type="compositionally biased region" description="Polar residues" evidence="2">
    <location>
        <begin position="199"/>
        <end position="213"/>
    </location>
</feature>
<dbReference type="GO" id="GO:0032456">
    <property type="term" value="P:endocytic recycling"/>
    <property type="evidence" value="ECO:0007669"/>
    <property type="project" value="TreeGrafter"/>
</dbReference>
<dbReference type="OrthoDB" id="418358at2759"/>
<gene>
    <name evidence="4" type="ORF">AFUS01_LOCUS4397</name>
</gene>
<feature type="compositionally biased region" description="Low complexity" evidence="2">
    <location>
        <begin position="274"/>
        <end position="292"/>
    </location>
</feature>
<dbReference type="InterPro" id="IPR051977">
    <property type="entry name" value="Rab11-interacting_regulator"/>
</dbReference>
<dbReference type="Pfam" id="PF25450">
    <property type="entry name" value="Rab11-FIP3"/>
    <property type="match status" value="1"/>
</dbReference>
<feature type="compositionally biased region" description="Polar residues" evidence="2">
    <location>
        <begin position="346"/>
        <end position="363"/>
    </location>
</feature>
<reference evidence="4" key="1">
    <citation type="submission" date="2021-06" db="EMBL/GenBank/DDBJ databases">
        <authorList>
            <person name="Hodson N. C."/>
            <person name="Mongue J. A."/>
            <person name="Jaron S. K."/>
        </authorList>
    </citation>
    <scope>NUCLEOTIDE SEQUENCE</scope>
</reference>
<dbReference type="Proteomes" id="UP000708208">
    <property type="component" value="Unassembled WGS sequence"/>
</dbReference>
<dbReference type="PANTHER" id="PTHR15726:SF7">
    <property type="entry name" value="NUCLEAR FALLOUT, ISOFORM J"/>
    <property type="match status" value="1"/>
</dbReference>
<evidence type="ECO:0000256" key="1">
    <source>
        <dbReference type="SAM" id="Coils"/>
    </source>
</evidence>
<feature type="compositionally biased region" description="Pro residues" evidence="2">
    <location>
        <begin position="65"/>
        <end position="74"/>
    </location>
</feature>
<feature type="compositionally biased region" description="Polar residues" evidence="2">
    <location>
        <begin position="374"/>
        <end position="397"/>
    </location>
</feature>
<dbReference type="InterPro" id="IPR019018">
    <property type="entry name" value="Rab-bd_FIP-RBD"/>
</dbReference>
<feature type="domain" description="FIP-RBD" evidence="3">
    <location>
        <begin position="674"/>
        <end position="736"/>
    </location>
</feature>
<dbReference type="GO" id="GO:0030139">
    <property type="term" value="C:endocytic vesicle"/>
    <property type="evidence" value="ECO:0007669"/>
    <property type="project" value="TreeGrafter"/>
</dbReference>
<organism evidence="4 5">
    <name type="scientific">Allacma fusca</name>
    <dbReference type="NCBI Taxonomy" id="39272"/>
    <lineage>
        <taxon>Eukaryota</taxon>
        <taxon>Metazoa</taxon>
        <taxon>Ecdysozoa</taxon>
        <taxon>Arthropoda</taxon>
        <taxon>Hexapoda</taxon>
        <taxon>Collembola</taxon>
        <taxon>Symphypleona</taxon>
        <taxon>Sminthuridae</taxon>
        <taxon>Allacma</taxon>
    </lineage>
</organism>
<dbReference type="GO" id="GO:0032154">
    <property type="term" value="C:cleavage furrow"/>
    <property type="evidence" value="ECO:0007669"/>
    <property type="project" value="TreeGrafter"/>
</dbReference>
<accession>A0A8J2JUN6</accession>
<protein>
    <recommendedName>
        <fullName evidence="3">FIP-RBD domain-containing protein</fullName>
    </recommendedName>
</protein>